<dbReference type="InterPro" id="IPR014044">
    <property type="entry name" value="CAP_dom"/>
</dbReference>
<comment type="caution">
    <text evidence="3">The sequence shown here is derived from an EMBL/GenBank/DDBJ whole genome shotgun (WGS) entry which is preliminary data.</text>
</comment>
<gene>
    <name evidence="3" type="ORF">PC115_g19877</name>
</gene>
<organism evidence="3 4">
    <name type="scientific">Phytophthora cactorum</name>
    <dbReference type="NCBI Taxonomy" id="29920"/>
    <lineage>
        <taxon>Eukaryota</taxon>
        <taxon>Sar</taxon>
        <taxon>Stramenopiles</taxon>
        <taxon>Oomycota</taxon>
        <taxon>Peronosporomycetes</taxon>
        <taxon>Peronosporales</taxon>
        <taxon>Peronosporaceae</taxon>
        <taxon>Phytophthora</taxon>
    </lineage>
</organism>
<proteinExistence type="predicted"/>
<evidence type="ECO:0000313" key="4">
    <source>
        <dbReference type="Proteomes" id="UP000774804"/>
    </source>
</evidence>
<protein>
    <recommendedName>
        <fullName evidence="2">SCP domain-containing protein</fullName>
    </recommendedName>
</protein>
<feature type="compositionally biased region" description="Low complexity" evidence="1">
    <location>
        <begin position="256"/>
        <end position="336"/>
    </location>
</feature>
<dbReference type="CDD" id="cd05379">
    <property type="entry name" value="CAP_bacterial"/>
    <property type="match status" value="1"/>
</dbReference>
<name>A0A8T1AXB0_9STRA</name>
<accession>A0A8T1AXB0</accession>
<dbReference type="PRINTS" id="PR01217">
    <property type="entry name" value="PRICHEXTENSN"/>
</dbReference>
<evidence type="ECO:0000259" key="2">
    <source>
        <dbReference type="Pfam" id="PF00188"/>
    </source>
</evidence>
<reference evidence="3" key="1">
    <citation type="submission" date="2018-10" db="EMBL/GenBank/DDBJ databases">
        <title>Effector identification in a new, highly contiguous assembly of the strawberry crown rot pathogen Phytophthora cactorum.</title>
        <authorList>
            <person name="Armitage A.D."/>
            <person name="Nellist C.F."/>
            <person name="Bates H."/>
            <person name="Vickerstaff R.J."/>
            <person name="Harrison R.J."/>
        </authorList>
    </citation>
    <scope>NUCLEOTIDE SEQUENCE</scope>
    <source>
        <strain evidence="3">4032</strain>
    </source>
</reference>
<evidence type="ECO:0000313" key="3">
    <source>
        <dbReference type="EMBL" id="KAG2889038.1"/>
    </source>
</evidence>
<dbReference type="SUPFAM" id="SSF55797">
    <property type="entry name" value="PR-1-like"/>
    <property type="match status" value="1"/>
</dbReference>
<dbReference type="AlphaFoldDB" id="A0A8T1AXB0"/>
<dbReference type="VEuPathDB" id="FungiDB:PC110_g20979"/>
<feature type="region of interest" description="Disordered" evidence="1">
    <location>
        <begin position="248"/>
        <end position="344"/>
    </location>
</feature>
<dbReference type="Pfam" id="PF00188">
    <property type="entry name" value="CAP"/>
    <property type="match status" value="1"/>
</dbReference>
<feature type="domain" description="SCP" evidence="2">
    <location>
        <begin position="94"/>
        <end position="212"/>
    </location>
</feature>
<dbReference type="Gene3D" id="3.40.33.10">
    <property type="entry name" value="CAP"/>
    <property type="match status" value="1"/>
</dbReference>
<dbReference type="PANTHER" id="PTHR31157:SF1">
    <property type="entry name" value="SCP DOMAIN-CONTAINING PROTEIN"/>
    <property type="match status" value="1"/>
</dbReference>
<dbReference type="InterPro" id="IPR035940">
    <property type="entry name" value="CAP_sf"/>
</dbReference>
<dbReference type="EMBL" id="RCMI01001183">
    <property type="protein sequence ID" value="KAG2889038.1"/>
    <property type="molecule type" value="Genomic_DNA"/>
</dbReference>
<sequence>MVTACMAWARQISNSHRQKHGLPRHLWTPQSGCATLQNWSVAQFAICSLGHSTQYNTAARNMLSVSQFSLALLLVAAAASTDALPSGDYFSAMLTAVNQERAKQGVPALCMNKKLQAAAQRHSDDMAKNNYMAHDGADGSTMSQRITEAGFEWDGCAENVAAGQEEVVSVMKGWVESRGHYENIMNRDYTMFGTAFSYNKDSTYGIYWTQDFGSGATEACDGGNSSTPVTPAPTTSVPEVPATVIPSQEIPATKGPVVTPAPTTPAPVATPASTTPAPVTTPAATTPAPVATPASTTPAPVTTPASTTPAPVATPAATTPAPEVTPAATTTPPSTSQKDCESNF</sequence>
<dbReference type="Proteomes" id="UP000774804">
    <property type="component" value="Unassembled WGS sequence"/>
</dbReference>
<dbReference type="PANTHER" id="PTHR31157">
    <property type="entry name" value="SCP DOMAIN-CONTAINING PROTEIN"/>
    <property type="match status" value="1"/>
</dbReference>
<evidence type="ECO:0000256" key="1">
    <source>
        <dbReference type="SAM" id="MobiDB-lite"/>
    </source>
</evidence>